<evidence type="ECO:0000256" key="4">
    <source>
        <dbReference type="ARBA" id="ARBA00023239"/>
    </source>
</evidence>
<keyword evidence="4 9" id="KW-0456">Lyase</keyword>
<comment type="pathway">
    <text evidence="1 9">Porphyrin-containing compound metabolism; protoporphyrin-IX biosynthesis; coproporphyrinogen-III from 5-aminolevulinate: step 3/4.</text>
</comment>
<accession>A0ABU3F539</accession>
<dbReference type="InterPro" id="IPR003754">
    <property type="entry name" value="4pyrrol_synth_uPrphyn_synth"/>
</dbReference>
<evidence type="ECO:0000256" key="9">
    <source>
        <dbReference type="RuleBase" id="RU366031"/>
    </source>
</evidence>
<evidence type="ECO:0000256" key="2">
    <source>
        <dbReference type="ARBA" id="ARBA00008133"/>
    </source>
</evidence>
<comment type="caution">
    <text evidence="11">The sequence shown here is derived from an EMBL/GenBank/DDBJ whole genome shotgun (WGS) entry which is preliminary data.</text>
</comment>
<proteinExistence type="inferred from homology"/>
<comment type="similarity">
    <text evidence="2 9">Belongs to the uroporphyrinogen-III synthase family.</text>
</comment>
<evidence type="ECO:0000256" key="6">
    <source>
        <dbReference type="ARBA" id="ARBA00037589"/>
    </source>
</evidence>
<reference evidence="11 12" key="1">
    <citation type="submission" date="2023-03" db="EMBL/GenBank/DDBJ databases">
        <authorList>
            <person name="Shen W."/>
            <person name="Cai J."/>
        </authorList>
    </citation>
    <scope>NUCLEOTIDE SEQUENCE [LARGE SCALE GENOMIC DNA]</scope>
    <source>
        <strain evidence="11 12">D6-4</strain>
    </source>
</reference>
<dbReference type="RefSeq" id="WP_311823483.1">
    <property type="nucleotide sequence ID" value="NZ_JARPYF010000016.1"/>
</dbReference>
<sequence>MPDSIHQAFAKKEVEVITIPLNRTVLQPYEYLERDYDWIFFTSSNAVRYFDFTQLNSHAQILAIGNQTVKTLQHLGYDVDFQPKEAFSEGLVKEWLSFVNGKQRVFWPHSFQARRVIFNALTSRGHDVLEKVIYKNEFYPEDQDRLRKLLLNEALDYVLFASPSAWTSFSKVTETMLQLPADFWSHLKIAAIGPVTAKVIEREHPVAVQPKIYDMPHLYECLLQEIEHEE</sequence>
<dbReference type="PANTHER" id="PTHR38042:SF1">
    <property type="entry name" value="UROPORPHYRINOGEN-III SYNTHASE, CHLOROPLASTIC"/>
    <property type="match status" value="1"/>
</dbReference>
<dbReference type="InterPro" id="IPR036108">
    <property type="entry name" value="4pyrrol_syn_uPrphyn_synt_sf"/>
</dbReference>
<evidence type="ECO:0000256" key="7">
    <source>
        <dbReference type="ARBA" id="ARBA00040167"/>
    </source>
</evidence>
<evidence type="ECO:0000313" key="12">
    <source>
        <dbReference type="Proteomes" id="UP001252875"/>
    </source>
</evidence>
<evidence type="ECO:0000256" key="8">
    <source>
        <dbReference type="ARBA" id="ARBA00048617"/>
    </source>
</evidence>
<name>A0ABU3F539_9ENTE</name>
<feature type="domain" description="Tetrapyrrole biosynthesis uroporphyrinogen III synthase" evidence="10">
    <location>
        <begin position="4"/>
        <end position="219"/>
    </location>
</feature>
<dbReference type="CDD" id="cd06578">
    <property type="entry name" value="HemD"/>
    <property type="match status" value="1"/>
</dbReference>
<evidence type="ECO:0000313" key="11">
    <source>
        <dbReference type="EMBL" id="MDT2602243.1"/>
    </source>
</evidence>
<dbReference type="Proteomes" id="UP001252875">
    <property type="component" value="Unassembled WGS sequence"/>
</dbReference>
<keyword evidence="12" id="KW-1185">Reference proteome</keyword>
<comment type="catalytic activity">
    <reaction evidence="8 9">
        <text>hydroxymethylbilane = uroporphyrinogen III + H2O</text>
        <dbReference type="Rhea" id="RHEA:18965"/>
        <dbReference type="ChEBI" id="CHEBI:15377"/>
        <dbReference type="ChEBI" id="CHEBI:57308"/>
        <dbReference type="ChEBI" id="CHEBI:57845"/>
        <dbReference type="EC" id="4.2.1.75"/>
    </reaction>
</comment>
<dbReference type="SUPFAM" id="SSF69618">
    <property type="entry name" value="HemD-like"/>
    <property type="match status" value="1"/>
</dbReference>
<dbReference type="Pfam" id="PF02602">
    <property type="entry name" value="HEM4"/>
    <property type="match status" value="1"/>
</dbReference>
<evidence type="ECO:0000256" key="3">
    <source>
        <dbReference type="ARBA" id="ARBA00013109"/>
    </source>
</evidence>
<keyword evidence="5 9" id="KW-0627">Porphyrin biosynthesis</keyword>
<gene>
    <name evidence="11" type="ORF">P7D85_20995</name>
</gene>
<comment type="function">
    <text evidence="6 9">Catalyzes cyclization of the linear tetrapyrrole, hydroxymethylbilane, to the macrocyclic uroporphyrinogen III.</text>
</comment>
<dbReference type="EMBL" id="JARPYI010000017">
    <property type="protein sequence ID" value="MDT2602243.1"/>
    <property type="molecule type" value="Genomic_DNA"/>
</dbReference>
<dbReference type="PANTHER" id="PTHR38042">
    <property type="entry name" value="UROPORPHYRINOGEN-III SYNTHASE, CHLOROPLASTIC"/>
    <property type="match status" value="1"/>
</dbReference>
<evidence type="ECO:0000259" key="10">
    <source>
        <dbReference type="Pfam" id="PF02602"/>
    </source>
</evidence>
<evidence type="ECO:0000256" key="1">
    <source>
        <dbReference type="ARBA" id="ARBA00004772"/>
    </source>
</evidence>
<dbReference type="Gene3D" id="3.40.50.10090">
    <property type="match status" value="2"/>
</dbReference>
<organism evidence="11 12">
    <name type="scientific">Enterococcus hulanensis</name>
    <dbReference type="NCBI Taxonomy" id="2559929"/>
    <lineage>
        <taxon>Bacteria</taxon>
        <taxon>Bacillati</taxon>
        <taxon>Bacillota</taxon>
        <taxon>Bacilli</taxon>
        <taxon>Lactobacillales</taxon>
        <taxon>Enterococcaceae</taxon>
        <taxon>Enterococcus</taxon>
    </lineage>
</organism>
<dbReference type="InterPro" id="IPR039793">
    <property type="entry name" value="UROS/Hem4"/>
</dbReference>
<dbReference type="EC" id="4.2.1.75" evidence="3 9"/>
<evidence type="ECO:0000256" key="5">
    <source>
        <dbReference type="ARBA" id="ARBA00023244"/>
    </source>
</evidence>
<protein>
    <recommendedName>
        <fullName evidence="7 9">Uroporphyrinogen-III synthase</fullName>
        <ecNumber evidence="3 9">4.2.1.75</ecNumber>
    </recommendedName>
</protein>